<evidence type="ECO:0000256" key="4">
    <source>
        <dbReference type="ARBA" id="ARBA00022737"/>
    </source>
</evidence>
<protein>
    <recommendedName>
        <fullName evidence="7">Protein prenyltransferase alpha subunit repeat-containing protein 1</fullName>
    </recommendedName>
</protein>
<sequence>MTDNEFPAAEKILGDIENTIRRNPTINSFVILPMEDSENRSPVFYQEDSLGLASWCVQPLYVYTYRRLLEYRRERHQRREEPSTVARWLLGALLLNPNVTTFWNMRRELVRAGRLDPRDELSLTRPVLYHTPKCFEAFSYRSWLMPHFLDVLDAAVKETIIKDELKLVQTCADRYANNYHAWSYRRYLVTMFEQLGQWQLTFKKEWNDTMDWCKRHVSDHSAYSYRQFLLRKFMLKVITSGKETDIIRICSPHYGTNHFMRKHNLDVHEEMLIKRINQAMYYECDDFTPDYARKLKIYMLALTFWTEECCFIVNYVCKYTDHEILWCHFRFLGHLLAVLTTAYAKHACYRYDDFWYAHCYDKSSLASLLPPQRPLDVSDDLFMAAHVMLIRTFCSTRLIDADPAVLTSYENGLLDKFCKYLERIGLSSELALYDFTTPR</sequence>
<evidence type="ECO:0000256" key="1">
    <source>
        <dbReference type="ARBA" id="ARBA00006734"/>
    </source>
</evidence>
<dbReference type="PROSITE" id="PS51147">
    <property type="entry name" value="PFTA"/>
    <property type="match status" value="1"/>
</dbReference>
<keyword evidence="3" id="KW-0808">Transferase</keyword>
<reference evidence="5 6" key="1">
    <citation type="submission" date="2023-03" db="EMBL/GenBank/DDBJ databases">
        <title>High recombination rates correlate with genetic variation in Cardiocondyla obscurior ants.</title>
        <authorList>
            <person name="Errbii M."/>
        </authorList>
    </citation>
    <scope>NUCLEOTIDE SEQUENCE [LARGE SCALE GENOMIC DNA]</scope>
    <source>
        <strain evidence="5">Alpha-2009</strain>
        <tissue evidence="5">Whole body</tissue>
    </source>
</reference>
<dbReference type="SUPFAM" id="SSF48439">
    <property type="entry name" value="Protein prenylyltransferase"/>
    <property type="match status" value="1"/>
</dbReference>
<name>A0AAW2EZA4_9HYME</name>
<keyword evidence="2" id="KW-0637">Prenyltransferase</keyword>
<dbReference type="Pfam" id="PF01239">
    <property type="entry name" value="PPTA"/>
    <property type="match status" value="3"/>
</dbReference>
<dbReference type="GO" id="GO:0008318">
    <property type="term" value="F:protein prenyltransferase activity"/>
    <property type="evidence" value="ECO:0007669"/>
    <property type="project" value="InterPro"/>
</dbReference>
<dbReference type="Proteomes" id="UP001430953">
    <property type="component" value="Unassembled WGS sequence"/>
</dbReference>
<dbReference type="AlphaFoldDB" id="A0AAW2EZA4"/>
<gene>
    <name evidence="5" type="ORF">PUN28_014273</name>
</gene>
<evidence type="ECO:0000256" key="3">
    <source>
        <dbReference type="ARBA" id="ARBA00022679"/>
    </source>
</evidence>
<dbReference type="Gene3D" id="1.25.40.120">
    <property type="entry name" value="Protein prenylyltransferase"/>
    <property type="match status" value="1"/>
</dbReference>
<dbReference type="InterPro" id="IPR002088">
    <property type="entry name" value="Prenyl_trans_a"/>
</dbReference>
<dbReference type="PANTHER" id="PTHR11129:SF3">
    <property type="entry name" value="PROTEIN PRENYLTRANSFERASE ALPHA SUBUNIT REPEAT-CONTAINING PROTEIN 1"/>
    <property type="match status" value="1"/>
</dbReference>
<evidence type="ECO:0000313" key="5">
    <source>
        <dbReference type="EMBL" id="KAL0109056.1"/>
    </source>
</evidence>
<organism evidence="5 6">
    <name type="scientific">Cardiocondyla obscurior</name>
    <dbReference type="NCBI Taxonomy" id="286306"/>
    <lineage>
        <taxon>Eukaryota</taxon>
        <taxon>Metazoa</taxon>
        <taxon>Ecdysozoa</taxon>
        <taxon>Arthropoda</taxon>
        <taxon>Hexapoda</taxon>
        <taxon>Insecta</taxon>
        <taxon>Pterygota</taxon>
        <taxon>Neoptera</taxon>
        <taxon>Endopterygota</taxon>
        <taxon>Hymenoptera</taxon>
        <taxon>Apocrita</taxon>
        <taxon>Aculeata</taxon>
        <taxon>Formicoidea</taxon>
        <taxon>Formicidae</taxon>
        <taxon>Myrmicinae</taxon>
        <taxon>Cardiocondyla</taxon>
    </lineage>
</organism>
<dbReference type="PANTHER" id="PTHR11129">
    <property type="entry name" value="PROTEIN FARNESYLTRANSFERASE ALPHA SUBUNIT/RAB GERANYLGERANYL TRANSFERASE ALPHA SUBUNIT"/>
    <property type="match status" value="1"/>
</dbReference>
<accession>A0AAW2EZA4</accession>
<comment type="similarity">
    <text evidence="1">Belongs to the protein prenyltransferase subunit alpha family.</text>
</comment>
<proteinExistence type="inferred from homology"/>
<evidence type="ECO:0000256" key="2">
    <source>
        <dbReference type="ARBA" id="ARBA00022602"/>
    </source>
</evidence>
<evidence type="ECO:0000313" key="6">
    <source>
        <dbReference type="Proteomes" id="UP001430953"/>
    </source>
</evidence>
<keyword evidence="4" id="KW-0677">Repeat</keyword>
<keyword evidence="6" id="KW-1185">Reference proteome</keyword>
<evidence type="ECO:0008006" key="7">
    <source>
        <dbReference type="Google" id="ProtNLM"/>
    </source>
</evidence>
<comment type="caution">
    <text evidence="5">The sequence shown here is derived from an EMBL/GenBank/DDBJ whole genome shotgun (WGS) entry which is preliminary data.</text>
</comment>
<dbReference type="GO" id="GO:0005737">
    <property type="term" value="C:cytoplasm"/>
    <property type="evidence" value="ECO:0007669"/>
    <property type="project" value="TreeGrafter"/>
</dbReference>
<dbReference type="EMBL" id="JADYXP020000015">
    <property type="protein sequence ID" value="KAL0109056.1"/>
    <property type="molecule type" value="Genomic_DNA"/>
</dbReference>